<evidence type="ECO:0000256" key="2">
    <source>
        <dbReference type="PROSITE-ProRule" id="PRU00335"/>
    </source>
</evidence>
<dbReference type="EMBL" id="JAOWKZ010000004">
    <property type="protein sequence ID" value="MCV2874106.1"/>
    <property type="molecule type" value="Genomic_DNA"/>
</dbReference>
<proteinExistence type="predicted"/>
<dbReference type="Pfam" id="PF00440">
    <property type="entry name" value="TetR_N"/>
    <property type="match status" value="1"/>
</dbReference>
<accession>A0ABT2ZSG9</accession>
<gene>
    <name evidence="4" type="ORF">OEZ71_17550</name>
</gene>
<dbReference type="PANTHER" id="PTHR30055">
    <property type="entry name" value="HTH-TYPE TRANSCRIPTIONAL REGULATOR RUTR"/>
    <property type="match status" value="1"/>
</dbReference>
<sequence>MTNEPKAPEGTAADLIAAGLKLFGQKGFAATSTREIAAEAQANIASIAYHFGSKDGLRQACGAEVARRIGAVLNASALPRPDTPQAAALQMEMILRAMARFVIASREAEPLIPFMLREVGEGGPVLDTVYAAMIEPMHRRFCALWGIATGQEAESEATKLTVFSLIGQVLYFRIGRPIVTRRLGWSDPGADEAARIADILAANLRSILERERLS</sequence>
<dbReference type="Pfam" id="PF09209">
    <property type="entry name" value="CecR_C"/>
    <property type="match status" value="1"/>
</dbReference>
<dbReference type="PROSITE" id="PS50977">
    <property type="entry name" value="HTH_TETR_2"/>
    <property type="match status" value="1"/>
</dbReference>
<dbReference type="InterPro" id="IPR050109">
    <property type="entry name" value="HTH-type_TetR-like_transc_reg"/>
</dbReference>
<keyword evidence="5" id="KW-1185">Reference proteome</keyword>
<dbReference type="PRINTS" id="PR00455">
    <property type="entry name" value="HTHTETR"/>
</dbReference>
<dbReference type="InterPro" id="IPR036271">
    <property type="entry name" value="Tet_transcr_reg_TetR-rel_C_sf"/>
</dbReference>
<keyword evidence="1 2" id="KW-0238">DNA-binding</keyword>
<evidence type="ECO:0000259" key="3">
    <source>
        <dbReference type="PROSITE" id="PS50977"/>
    </source>
</evidence>
<dbReference type="SUPFAM" id="SSF48498">
    <property type="entry name" value="Tetracyclin repressor-like, C-terminal domain"/>
    <property type="match status" value="1"/>
</dbReference>
<dbReference type="Gene3D" id="1.10.10.60">
    <property type="entry name" value="Homeodomain-like"/>
    <property type="match status" value="1"/>
</dbReference>
<reference evidence="4 5" key="1">
    <citation type="submission" date="2022-10" db="EMBL/GenBank/DDBJ databases">
        <title>Defluviimonas sp. nov., isolated from ocean surface sediments.</title>
        <authorList>
            <person name="He W."/>
            <person name="Wang L."/>
            <person name="Zhang D.-F."/>
        </authorList>
    </citation>
    <scope>NUCLEOTIDE SEQUENCE [LARGE SCALE GENOMIC DNA]</scope>
    <source>
        <strain evidence="4 5">WL0050</strain>
    </source>
</reference>
<dbReference type="InterPro" id="IPR015292">
    <property type="entry name" value="Tscrpt_reg_YbiH_C"/>
</dbReference>
<protein>
    <submittedName>
        <fullName evidence="4">CerR family C-terminal domain-containing protein</fullName>
    </submittedName>
</protein>
<dbReference type="RefSeq" id="WP_263741357.1">
    <property type="nucleotide sequence ID" value="NZ_JAOWKZ010000004.1"/>
</dbReference>
<evidence type="ECO:0000256" key="1">
    <source>
        <dbReference type="ARBA" id="ARBA00023125"/>
    </source>
</evidence>
<dbReference type="InterPro" id="IPR001647">
    <property type="entry name" value="HTH_TetR"/>
</dbReference>
<dbReference type="PANTHER" id="PTHR30055:SF235">
    <property type="entry name" value="TRANSCRIPTIONAL REGULATORY PROTEIN"/>
    <property type="match status" value="1"/>
</dbReference>
<feature type="DNA-binding region" description="H-T-H motif" evidence="2">
    <location>
        <begin position="32"/>
        <end position="51"/>
    </location>
</feature>
<dbReference type="SUPFAM" id="SSF46689">
    <property type="entry name" value="Homeodomain-like"/>
    <property type="match status" value="1"/>
</dbReference>
<organism evidence="4 5">
    <name type="scientific">Albidovulum litorale</name>
    <dbReference type="NCBI Taxonomy" id="2984134"/>
    <lineage>
        <taxon>Bacteria</taxon>
        <taxon>Pseudomonadati</taxon>
        <taxon>Pseudomonadota</taxon>
        <taxon>Alphaproteobacteria</taxon>
        <taxon>Rhodobacterales</taxon>
        <taxon>Paracoccaceae</taxon>
        <taxon>Albidovulum</taxon>
    </lineage>
</organism>
<dbReference type="InterPro" id="IPR009057">
    <property type="entry name" value="Homeodomain-like_sf"/>
</dbReference>
<feature type="domain" description="HTH tetR-type" evidence="3">
    <location>
        <begin position="9"/>
        <end position="69"/>
    </location>
</feature>
<dbReference type="Proteomes" id="UP001652564">
    <property type="component" value="Unassembled WGS sequence"/>
</dbReference>
<evidence type="ECO:0000313" key="5">
    <source>
        <dbReference type="Proteomes" id="UP001652564"/>
    </source>
</evidence>
<dbReference type="Gene3D" id="1.10.357.10">
    <property type="entry name" value="Tetracycline Repressor, domain 2"/>
    <property type="match status" value="1"/>
</dbReference>
<evidence type="ECO:0000313" key="4">
    <source>
        <dbReference type="EMBL" id="MCV2874106.1"/>
    </source>
</evidence>
<comment type="caution">
    <text evidence="4">The sequence shown here is derived from an EMBL/GenBank/DDBJ whole genome shotgun (WGS) entry which is preliminary data.</text>
</comment>
<name>A0ABT2ZSG9_9RHOB</name>